<keyword evidence="3" id="KW-0324">Glycolysis</keyword>
<reference evidence="10" key="1">
    <citation type="journal article" date="2020" name="bioRxiv">
        <title>A rank-normalized archaeal taxonomy based on genome phylogeny resolves widespread incomplete and uneven classifications.</title>
        <authorList>
            <person name="Rinke C."/>
            <person name="Chuvochina M."/>
            <person name="Mussig A.J."/>
            <person name="Chaumeil P.-A."/>
            <person name="Waite D.W."/>
            <person name="Whitman W.B."/>
            <person name="Parks D.H."/>
            <person name="Hugenholtz P."/>
        </authorList>
    </citation>
    <scope>NUCLEOTIDE SEQUENCE [LARGE SCALE GENOMIC DNA]</scope>
</reference>
<accession>A0A7J4IYF1</accession>
<proteinExistence type="inferred from homology"/>
<dbReference type="EMBL" id="DUFG01000027">
    <property type="protein sequence ID" value="HIH08817.1"/>
    <property type="molecule type" value="Genomic_DNA"/>
</dbReference>
<dbReference type="EMBL" id="JAGVWF010000087">
    <property type="protein sequence ID" value="MBS3059870.1"/>
    <property type="molecule type" value="Genomic_DNA"/>
</dbReference>
<dbReference type="PANTHER" id="PTHR11931">
    <property type="entry name" value="PHOSPHOGLYCERATE MUTASE"/>
    <property type="match status" value="1"/>
</dbReference>
<evidence type="ECO:0000256" key="2">
    <source>
        <dbReference type="ARBA" id="ARBA00012028"/>
    </source>
</evidence>
<feature type="active site" description="Proton donor/acceptor" evidence="5">
    <location>
        <position position="95"/>
    </location>
</feature>
<dbReference type="AlphaFoldDB" id="A0A7J4IYF1"/>
<dbReference type="Pfam" id="PF00300">
    <property type="entry name" value="His_Phos_1"/>
    <property type="match status" value="1"/>
</dbReference>
<feature type="site" description="Transition state stabilizer" evidence="7">
    <location>
        <position position="163"/>
    </location>
</feature>
<feature type="active site" description="Tele-phosphohistidine intermediate" evidence="5">
    <location>
        <position position="22"/>
    </location>
</feature>
<dbReference type="SUPFAM" id="SSF53254">
    <property type="entry name" value="Phosphoglycerate mutase-like"/>
    <property type="match status" value="1"/>
</dbReference>
<sequence>MKTNAELFCESVKSMKLILVRHGQTISNAEKRYQGRIDAPLSEKGERQIKAVAEELKSEKIDAIYSSTIGRALKTAKEIAKFHKVLIEEKKELGEVSYGKFEGKTIAEVKAAFPGEYEKRRQNTYYHRPPGGETLVELEERVAPLVKKIISDFSGKTVVVVAHNNVNKIIIKHFLGYLPETVSEYFQPNDCIYFIQWKQGRAVLTHKFPGKKEKNGFVKLE</sequence>
<evidence type="ECO:0000313" key="9">
    <source>
        <dbReference type="EMBL" id="MBS3059870.1"/>
    </source>
</evidence>
<organism evidence="8 10">
    <name type="scientific">Candidatus Iainarchaeum sp</name>
    <dbReference type="NCBI Taxonomy" id="3101447"/>
    <lineage>
        <taxon>Archaea</taxon>
        <taxon>Candidatus Iainarchaeota</taxon>
        <taxon>Candidatus Iainarchaeia</taxon>
        <taxon>Candidatus Iainarchaeales</taxon>
        <taxon>Candidatus Iainarchaeaceae</taxon>
        <taxon>Candidatus Iainarchaeum</taxon>
    </lineage>
</organism>
<evidence type="ECO:0000256" key="4">
    <source>
        <dbReference type="ARBA" id="ARBA00023235"/>
    </source>
</evidence>
<evidence type="ECO:0000256" key="6">
    <source>
        <dbReference type="PIRSR" id="PIRSR613078-2"/>
    </source>
</evidence>
<feature type="binding site" evidence="6">
    <location>
        <begin position="21"/>
        <end position="28"/>
    </location>
    <ligand>
        <name>substrate</name>
    </ligand>
</feature>
<evidence type="ECO:0000256" key="5">
    <source>
        <dbReference type="PIRSR" id="PIRSR613078-1"/>
    </source>
</evidence>
<feature type="binding site" evidence="6">
    <location>
        <position position="71"/>
    </location>
    <ligand>
        <name>substrate</name>
    </ligand>
</feature>
<reference evidence="9" key="2">
    <citation type="submission" date="2021-03" db="EMBL/GenBank/DDBJ databases">
        <authorList>
            <person name="Jaffe A."/>
        </authorList>
    </citation>
    <scope>NUCLEOTIDE SEQUENCE</scope>
    <source>
        <strain evidence="9">RIFCSPHIGHO2_01_FULL_GW2011_AR10_43_9</strain>
    </source>
</reference>
<reference evidence="9" key="3">
    <citation type="submission" date="2021-05" db="EMBL/GenBank/DDBJ databases">
        <title>Protein family content uncovers lineage relationships and bacterial pathway maintenance mechanisms in DPANN archaea.</title>
        <authorList>
            <person name="Castelle C.J."/>
            <person name="Meheust R."/>
            <person name="Jaffe A.L."/>
            <person name="Seitz K."/>
            <person name="Gong X."/>
            <person name="Baker B.J."/>
            <person name="Banfield J.F."/>
        </authorList>
    </citation>
    <scope>NUCLEOTIDE SEQUENCE</scope>
    <source>
        <strain evidence="9">RIFCSPHIGHO2_01_FULL_GW2011_AR10_43_9</strain>
    </source>
</reference>
<evidence type="ECO:0000256" key="7">
    <source>
        <dbReference type="PIRSR" id="PIRSR613078-3"/>
    </source>
</evidence>
<dbReference type="Proteomes" id="UP000577419">
    <property type="component" value="Unassembled WGS sequence"/>
</dbReference>
<dbReference type="InterPro" id="IPR029033">
    <property type="entry name" value="His_PPase_superfam"/>
</dbReference>
<keyword evidence="4" id="KW-0413">Isomerase</keyword>
<evidence type="ECO:0000256" key="1">
    <source>
        <dbReference type="ARBA" id="ARBA00006717"/>
    </source>
</evidence>
<evidence type="ECO:0000256" key="3">
    <source>
        <dbReference type="ARBA" id="ARBA00023152"/>
    </source>
</evidence>
<dbReference type="InterPro" id="IPR005952">
    <property type="entry name" value="Phosphogly_mut1"/>
</dbReference>
<dbReference type="EC" id="5.4.2.11" evidence="2"/>
<dbReference type="PIRSF" id="PIRSF000709">
    <property type="entry name" value="6PFK_2-Ptase"/>
    <property type="match status" value="1"/>
</dbReference>
<evidence type="ECO:0000313" key="10">
    <source>
        <dbReference type="Proteomes" id="UP000577419"/>
    </source>
</evidence>
<evidence type="ECO:0000313" key="8">
    <source>
        <dbReference type="EMBL" id="HIH08817.1"/>
    </source>
</evidence>
<dbReference type="InterPro" id="IPR001345">
    <property type="entry name" value="PG/BPGM_mutase_AS"/>
</dbReference>
<gene>
    <name evidence="8" type="ORF">HA237_05620</name>
    <name evidence="9" type="ORF">J4224_05630</name>
</gene>
<dbReference type="SMART" id="SM00855">
    <property type="entry name" value="PGAM"/>
    <property type="match status" value="1"/>
</dbReference>
<name>A0A7J4IYF1_9ARCH</name>
<dbReference type="CDD" id="cd07067">
    <property type="entry name" value="HP_PGM_like"/>
    <property type="match status" value="1"/>
</dbReference>
<dbReference type="Gene3D" id="3.40.50.1240">
    <property type="entry name" value="Phosphoglycerate mutase-like"/>
    <property type="match status" value="1"/>
</dbReference>
<dbReference type="Proteomes" id="UP000683213">
    <property type="component" value="Unassembled WGS sequence"/>
</dbReference>
<dbReference type="PROSITE" id="PS00175">
    <property type="entry name" value="PG_MUTASE"/>
    <property type="match status" value="1"/>
</dbReference>
<dbReference type="InterPro" id="IPR013078">
    <property type="entry name" value="His_Pase_superF_clade-1"/>
</dbReference>
<dbReference type="GO" id="GO:0006096">
    <property type="term" value="P:glycolytic process"/>
    <property type="evidence" value="ECO:0007669"/>
    <property type="project" value="UniProtKB-KW"/>
</dbReference>
<dbReference type="GO" id="GO:0004619">
    <property type="term" value="F:phosphoglycerate mutase activity"/>
    <property type="evidence" value="ECO:0007669"/>
    <property type="project" value="UniProtKB-EC"/>
</dbReference>
<comment type="similarity">
    <text evidence="1">Belongs to the phosphoglycerate mutase family. BPG-dependent PGAM subfamily.</text>
</comment>
<comment type="caution">
    <text evidence="8">The sequence shown here is derived from an EMBL/GenBank/DDBJ whole genome shotgun (WGS) entry which is preliminary data.</text>
</comment>
<protein>
    <recommendedName>
        <fullName evidence="2">phosphoglycerate mutase (2,3-diphosphoglycerate-dependent)</fullName>
        <ecNumber evidence="2">5.4.2.11</ecNumber>
    </recommendedName>
</protein>
<feature type="binding site" evidence="6">
    <location>
        <begin position="95"/>
        <end position="98"/>
    </location>
    <ligand>
        <name>substrate</name>
    </ligand>
</feature>